<protein>
    <recommendedName>
        <fullName evidence="17">Down syndrome cell adhesion molecule-like protein Dscam2</fullName>
    </recommendedName>
</protein>
<dbReference type="Pfam" id="PF13927">
    <property type="entry name" value="Ig_3"/>
    <property type="match status" value="2"/>
</dbReference>
<dbReference type="SMART" id="SM00408">
    <property type="entry name" value="IGc2"/>
    <property type="match status" value="9"/>
</dbReference>
<evidence type="ECO:0000313" key="16">
    <source>
        <dbReference type="Proteomes" id="UP001642540"/>
    </source>
</evidence>
<dbReference type="Pfam" id="PF00041">
    <property type="entry name" value="fn3"/>
    <property type="match status" value="5"/>
</dbReference>
<feature type="domain" description="Ig-like" evidence="13">
    <location>
        <begin position="259"/>
        <end position="345"/>
    </location>
</feature>
<feature type="region of interest" description="Disordered" evidence="10">
    <location>
        <begin position="1756"/>
        <end position="1782"/>
    </location>
</feature>
<evidence type="ECO:0000256" key="7">
    <source>
        <dbReference type="ARBA" id="ARBA00023136"/>
    </source>
</evidence>
<feature type="domain" description="Ig-like" evidence="13">
    <location>
        <begin position="758"/>
        <end position="851"/>
    </location>
</feature>
<dbReference type="InterPro" id="IPR056754">
    <property type="entry name" value="DSCAM/DSCAML_C"/>
</dbReference>
<feature type="domain" description="Fibronectin type-III" evidence="14">
    <location>
        <begin position="1301"/>
        <end position="1404"/>
    </location>
</feature>
<dbReference type="PANTHER" id="PTHR44170">
    <property type="entry name" value="PROTEIN SIDEKICK"/>
    <property type="match status" value="1"/>
</dbReference>
<feature type="chain" id="PRO_5046648519" description="Down syndrome cell adhesion molecule-like protein Dscam2" evidence="12">
    <location>
        <begin position="22"/>
        <end position="1945"/>
    </location>
</feature>
<evidence type="ECO:0000256" key="8">
    <source>
        <dbReference type="ARBA" id="ARBA00023157"/>
    </source>
</evidence>
<evidence type="ECO:0000259" key="13">
    <source>
        <dbReference type="PROSITE" id="PS50835"/>
    </source>
</evidence>
<feature type="domain" description="Ig-like" evidence="13">
    <location>
        <begin position="464"/>
        <end position="570"/>
    </location>
</feature>
<dbReference type="Pfam" id="PF07679">
    <property type="entry name" value="I-set"/>
    <property type="match status" value="4"/>
</dbReference>
<dbReference type="InterPro" id="IPR013098">
    <property type="entry name" value="Ig_I-set"/>
</dbReference>
<feature type="transmembrane region" description="Helical" evidence="11">
    <location>
        <begin position="1722"/>
        <end position="1744"/>
    </location>
</feature>
<dbReference type="InterPro" id="IPR013783">
    <property type="entry name" value="Ig-like_fold"/>
</dbReference>
<dbReference type="PROSITE" id="PS50853">
    <property type="entry name" value="FN3"/>
    <property type="match status" value="6"/>
</dbReference>
<evidence type="ECO:0000256" key="3">
    <source>
        <dbReference type="ARBA" id="ARBA00022729"/>
    </source>
</evidence>
<dbReference type="InterPro" id="IPR036116">
    <property type="entry name" value="FN3_sf"/>
</dbReference>
<dbReference type="CDD" id="cd00063">
    <property type="entry name" value="FN3"/>
    <property type="match status" value="6"/>
</dbReference>
<comment type="subcellular location">
    <subcellularLocation>
        <location evidence="1">Membrane</location>
        <topology evidence="1">Single-pass membrane protein</topology>
    </subcellularLocation>
</comment>
<dbReference type="EMBL" id="CAXLJM020000076">
    <property type="protein sequence ID" value="CAL8129128.1"/>
    <property type="molecule type" value="Genomic_DNA"/>
</dbReference>
<feature type="domain" description="Ig-like" evidence="13">
    <location>
        <begin position="572"/>
        <end position="658"/>
    </location>
</feature>
<feature type="domain" description="Fibronectin type-III" evidence="14">
    <location>
        <begin position="972"/>
        <end position="1078"/>
    </location>
</feature>
<keyword evidence="8" id="KW-1015">Disulfide bond</keyword>
<evidence type="ECO:0000256" key="10">
    <source>
        <dbReference type="SAM" id="MobiDB-lite"/>
    </source>
</evidence>
<feature type="domain" description="Ig-like" evidence="13">
    <location>
        <begin position="855"/>
        <end position="963"/>
    </location>
</feature>
<organism evidence="15 16">
    <name type="scientific">Orchesella dallaii</name>
    <dbReference type="NCBI Taxonomy" id="48710"/>
    <lineage>
        <taxon>Eukaryota</taxon>
        <taxon>Metazoa</taxon>
        <taxon>Ecdysozoa</taxon>
        <taxon>Arthropoda</taxon>
        <taxon>Hexapoda</taxon>
        <taxon>Collembola</taxon>
        <taxon>Entomobryomorpha</taxon>
        <taxon>Entomobryoidea</taxon>
        <taxon>Orchesellidae</taxon>
        <taxon>Orchesellinae</taxon>
        <taxon>Orchesella</taxon>
    </lineage>
</organism>
<proteinExistence type="predicted"/>
<dbReference type="PANTHER" id="PTHR44170:SF56">
    <property type="entry name" value="FIBRONECTIN TYPE-III DOMAIN-CONTAINING PROTEIN"/>
    <property type="match status" value="1"/>
</dbReference>
<reference evidence="15 16" key="1">
    <citation type="submission" date="2024-08" db="EMBL/GenBank/DDBJ databases">
        <authorList>
            <person name="Cucini C."/>
            <person name="Frati F."/>
        </authorList>
    </citation>
    <scope>NUCLEOTIDE SEQUENCE [LARGE SCALE GENOMIC DNA]</scope>
</reference>
<evidence type="ECO:0008006" key="17">
    <source>
        <dbReference type="Google" id="ProtNLM"/>
    </source>
</evidence>
<dbReference type="Pfam" id="PF13895">
    <property type="entry name" value="Ig_2"/>
    <property type="match status" value="1"/>
</dbReference>
<gene>
    <name evidence="15" type="ORF">ODALV1_LOCUS22887</name>
</gene>
<evidence type="ECO:0000256" key="5">
    <source>
        <dbReference type="ARBA" id="ARBA00022889"/>
    </source>
</evidence>
<keyword evidence="9" id="KW-0393">Immunoglobulin domain</keyword>
<evidence type="ECO:0000256" key="2">
    <source>
        <dbReference type="ARBA" id="ARBA00022692"/>
    </source>
</evidence>
<evidence type="ECO:0000256" key="6">
    <source>
        <dbReference type="ARBA" id="ARBA00022989"/>
    </source>
</evidence>
<evidence type="ECO:0000259" key="14">
    <source>
        <dbReference type="PROSITE" id="PS50853"/>
    </source>
</evidence>
<evidence type="ECO:0000256" key="1">
    <source>
        <dbReference type="ARBA" id="ARBA00004167"/>
    </source>
</evidence>
<keyword evidence="2 11" id="KW-0812">Transmembrane</keyword>
<feature type="compositionally biased region" description="Polar residues" evidence="10">
    <location>
        <begin position="1758"/>
        <end position="1771"/>
    </location>
</feature>
<feature type="domain" description="Ig-like" evidence="13">
    <location>
        <begin position="1426"/>
        <end position="1489"/>
    </location>
</feature>
<evidence type="ECO:0000256" key="12">
    <source>
        <dbReference type="SAM" id="SignalP"/>
    </source>
</evidence>
<dbReference type="SMART" id="SM00060">
    <property type="entry name" value="FN3"/>
    <property type="match status" value="6"/>
</dbReference>
<keyword evidence="5" id="KW-0130">Cell adhesion</keyword>
<sequence>MDALHFFLSLILCMSFGGTSHVELNGPELELMPASLTHFSNSVGLTLTCLGRGLPPLSIKWLNGAGEEVVEIPGIREHLENSSLHFKPFKKEDYIPTVHNMQYRCSVSNPVGTFLSPTFTVRAIIDHPFEVLISTSSGGSITSASSGMSESIIEGSPALLFCDVRPTFYAQFVKVIAWKSIDPFGHETEITQDDIGYKLSTNGSLLLFNAKDRQLFVCIGENSLNQQIRASSPHFLLNSQGAGESGIAPNPKLVFPTNPLLVKQVENVVRGEIGESMDLICLAIGNPSPTFRWEKYIKGKYVPVSTVLDSLAIIQGPLLRFTHINPLLHNGTYRCQVNNTFGSVTSIYHFLVESNPVLVIEPKRKVARNGESIELTCNFRMGLENSRKNSLGSNVGFIWFKNGKELQPNARLKLIPLPYQKVLIFNARLEDQGVYQCFAQVKVSSESWNSYVASSSIVFKASAPEMVQTFISQTLQPDPFITLKCSAIGNPIPKISWFIDDATVLSETKDYNQFWPSYQKISVSSYTLHNSEIVSHLNISQLQTENSGVYRCDASNLIGNTFHASRLNVFGPIFVKEMKPLTIAAGKKALIPCPYGGYPVDQIIWQKDSQNVDQNRMKVFVNGTLQIMRTSKDTDIGRYTCVISNRKGEVASGSVEVNVMRPPVISSFKFDDNLREGQRTSISCNVISGDLPIDVVWTKDSKSIPKRLNLIENRVMDFLSVLAFENLNNEHSGEYSCTATNAAQAVVQAANLKVKVPPKWEREPENAQVILNSDHLLPCSANGIPQPTTSWYRESSVAVGLRSELKGDHKYLLMGDGSLKILQVEETDGGNYVCEAINGVGNGISKSIRLDVMVPASVSATMTSLTVAEGGVALLKCEIRGDPPIQVSWKKDSILIESAKSPSGSSTSAASSSRLIILSQKIVRLNSTVVSAELRIDSSSLKDSGVYLCLASNQYGRDEARINLEVKARPQPPQNFMVEEIGSRFIRLRWSPSNSPLFAPVPVTYYFIQWKKSSLSSSQISTWENTQLFNKTVKSSSTHYAEIDSLKPVTNYDVRLFAGNDIGHSFPTDSLSFLTLAEAPSGPPKNISAFPSSPKTAVIKWDPPEQNQQHGEILGYQVIATLQPNLVLAPMRNPNGMIIGHPQRKNDTIVKDVQWELQTELKNLKPNSQYKISVRAYNSAGIGPVSPIIFIQTPEGAPDSPPLHLSCEALSPKSLQVQWDPPPFHLSNGQILGYKVVYLPLEAEKIGEKGEVKKTNNRETTLHGLRSFTNYSVRTLAYTLGGESNLSEPVICTTEEDVPDEPADIKVVPLSGTSVLLSWLPPSFPNGIITKYFLFWKLEDGDQIKEKVFIPPSSSSSFQLEEDQFFQEIRRLQAFKQYSFWVKASTNAGIGNASRLEKILLSSNVGARISSFPIVRNMRLDQPTWLACKPTGFPNPSVSWLKNGLSLPSHISVRNGSIFISRVKDQDEGVYKCRAENEHGFDEIEHRVIIKRAPSSIPLFIGYITDSSIQIHWDPPEKVEPPLSSYILQHKQKLHSSPSSSSFQEWKSLQISPRLSSYSLENLLCGTQYSLRIFGENSVGKGEPSQELIARTNGNLPEMAKLTQVLDGNGTMIRIDLTRWSDGGCPITSFNIEYKKVSSEGGIWMRVFRRENSTKVFVIQTEERAKYDIKIRVENDAGSVNKLFRVDSSPDFFTNYAKMSERVEQNEEMNGRYEPFYTDPHVVVPIVSGVICTFAVAICVLMLVKRRNQAKPEWRFKPSTSQQTWLSSSDGNKCGPGRISEDHDAISDCPDSMSIYATVNSTKAIPMTIRNSTMRLQTYGQQDNYEAPTVVLRSNSSRSRRKSRTSASLEEMRMQQVPCHIEFPKEIEPPNQFRSSSIPNQEQKQLRLHHHLHQPHHISLDGGADDEDDDYAPGCDVGEALYHDYCSPYQYTNNVPSVGEASSRC</sequence>
<feature type="domain" description="Ig-like" evidence="13">
    <location>
        <begin position="356"/>
        <end position="453"/>
    </location>
</feature>
<dbReference type="InterPro" id="IPR003598">
    <property type="entry name" value="Ig_sub2"/>
</dbReference>
<keyword evidence="3 12" id="KW-0732">Signal</keyword>
<name>A0ABP1RJA3_9HEXA</name>
<keyword evidence="16" id="KW-1185">Reference proteome</keyword>
<dbReference type="Proteomes" id="UP001642540">
    <property type="component" value="Unassembled WGS sequence"/>
</dbReference>
<feature type="domain" description="Ig-like" evidence="13">
    <location>
        <begin position="27"/>
        <end position="122"/>
    </location>
</feature>
<dbReference type="Gene3D" id="2.60.40.10">
    <property type="entry name" value="Immunoglobulins"/>
    <property type="match status" value="16"/>
</dbReference>
<dbReference type="InterPro" id="IPR036179">
    <property type="entry name" value="Ig-like_dom_sf"/>
</dbReference>
<dbReference type="CDD" id="cd00096">
    <property type="entry name" value="Ig"/>
    <property type="match status" value="2"/>
</dbReference>
<dbReference type="PROSITE" id="PS50835">
    <property type="entry name" value="IG_LIKE"/>
    <property type="match status" value="9"/>
</dbReference>
<dbReference type="SUPFAM" id="SSF48726">
    <property type="entry name" value="Immunoglobulin"/>
    <property type="match status" value="9"/>
</dbReference>
<dbReference type="SUPFAM" id="SSF49265">
    <property type="entry name" value="Fibronectin type III"/>
    <property type="match status" value="3"/>
</dbReference>
<evidence type="ECO:0000256" key="4">
    <source>
        <dbReference type="ARBA" id="ARBA00022737"/>
    </source>
</evidence>
<feature type="domain" description="Fibronectin type-III" evidence="14">
    <location>
        <begin position="1083"/>
        <end position="1196"/>
    </location>
</feature>
<feature type="domain" description="Ig-like" evidence="13">
    <location>
        <begin position="663"/>
        <end position="753"/>
    </location>
</feature>
<keyword evidence="4" id="KW-0677">Repeat</keyword>
<feature type="domain" description="Fibronectin type-III" evidence="14">
    <location>
        <begin position="1493"/>
        <end position="1595"/>
    </location>
</feature>
<dbReference type="InterPro" id="IPR003599">
    <property type="entry name" value="Ig_sub"/>
</dbReference>
<keyword evidence="7 11" id="KW-0472">Membrane</keyword>
<evidence type="ECO:0000256" key="11">
    <source>
        <dbReference type="SAM" id="Phobius"/>
    </source>
</evidence>
<evidence type="ECO:0000313" key="15">
    <source>
        <dbReference type="EMBL" id="CAL8129128.1"/>
    </source>
</evidence>
<feature type="domain" description="Fibronectin type-III" evidence="14">
    <location>
        <begin position="1201"/>
        <end position="1297"/>
    </location>
</feature>
<feature type="region of interest" description="Disordered" evidence="10">
    <location>
        <begin position="1832"/>
        <end position="1853"/>
    </location>
</feature>
<dbReference type="SMART" id="SM00409">
    <property type="entry name" value="IG"/>
    <property type="match status" value="9"/>
</dbReference>
<accession>A0ABP1RJA3</accession>
<dbReference type="InterPro" id="IPR003961">
    <property type="entry name" value="FN3_dom"/>
</dbReference>
<dbReference type="InterPro" id="IPR007110">
    <property type="entry name" value="Ig-like_dom"/>
</dbReference>
<feature type="domain" description="Fibronectin type-III" evidence="14">
    <location>
        <begin position="1598"/>
        <end position="1700"/>
    </location>
</feature>
<feature type="signal peptide" evidence="12">
    <location>
        <begin position="1"/>
        <end position="21"/>
    </location>
</feature>
<comment type="caution">
    <text evidence="15">The sequence shown here is derived from an EMBL/GenBank/DDBJ whole genome shotgun (WGS) entry which is preliminary data.</text>
</comment>
<dbReference type="Pfam" id="PF25059">
    <property type="entry name" value="FN3_DSCAM-DSCAML_C"/>
    <property type="match status" value="1"/>
</dbReference>
<keyword evidence="6 11" id="KW-1133">Transmembrane helix</keyword>
<evidence type="ECO:0000256" key="9">
    <source>
        <dbReference type="ARBA" id="ARBA00023319"/>
    </source>
</evidence>